<organism evidence="1 2">
    <name type="scientific">Nonomuraea insulae</name>
    <dbReference type="NCBI Taxonomy" id="1616787"/>
    <lineage>
        <taxon>Bacteria</taxon>
        <taxon>Bacillati</taxon>
        <taxon>Actinomycetota</taxon>
        <taxon>Actinomycetes</taxon>
        <taxon>Streptosporangiales</taxon>
        <taxon>Streptosporangiaceae</taxon>
        <taxon>Nonomuraea</taxon>
    </lineage>
</organism>
<gene>
    <name evidence="1" type="ORF">ACFPZ3_57645</name>
</gene>
<accession>A0ABW1D7W7</accession>
<proteinExistence type="predicted"/>
<comment type="caution">
    <text evidence="1">The sequence shown here is derived from an EMBL/GenBank/DDBJ whole genome shotgun (WGS) entry which is preliminary data.</text>
</comment>
<name>A0ABW1D7W7_9ACTN</name>
<dbReference type="Proteomes" id="UP001596058">
    <property type="component" value="Unassembled WGS sequence"/>
</dbReference>
<dbReference type="EMBL" id="JBHSPA010000094">
    <property type="protein sequence ID" value="MFC5833532.1"/>
    <property type="molecule type" value="Genomic_DNA"/>
</dbReference>
<protein>
    <submittedName>
        <fullName evidence="1">Uncharacterized protein</fullName>
    </submittedName>
</protein>
<evidence type="ECO:0000313" key="2">
    <source>
        <dbReference type="Proteomes" id="UP001596058"/>
    </source>
</evidence>
<keyword evidence="2" id="KW-1185">Reference proteome</keyword>
<sequence length="47" mass="4544">MDDFEIDAAAGCVLDGFVLVAVVGPGFGEGGVVGCEVVEEVGAGAES</sequence>
<dbReference type="RefSeq" id="WP_379522958.1">
    <property type="nucleotide sequence ID" value="NZ_JBHSPA010000094.1"/>
</dbReference>
<reference evidence="2" key="1">
    <citation type="journal article" date="2019" name="Int. J. Syst. Evol. Microbiol.">
        <title>The Global Catalogue of Microorganisms (GCM) 10K type strain sequencing project: providing services to taxonomists for standard genome sequencing and annotation.</title>
        <authorList>
            <consortium name="The Broad Institute Genomics Platform"/>
            <consortium name="The Broad Institute Genome Sequencing Center for Infectious Disease"/>
            <person name="Wu L."/>
            <person name="Ma J."/>
        </authorList>
    </citation>
    <scope>NUCLEOTIDE SEQUENCE [LARGE SCALE GENOMIC DNA]</scope>
    <source>
        <strain evidence="2">CCUG 53903</strain>
    </source>
</reference>
<evidence type="ECO:0000313" key="1">
    <source>
        <dbReference type="EMBL" id="MFC5833532.1"/>
    </source>
</evidence>